<name>A0A2C8ZMG6_9MICO</name>
<dbReference type="Proteomes" id="UP000219440">
    <property type="component" value="Unassembled WGS sequence"/>
</dbReference>
<gene>
    <name evidence="1" type="ORF">SAMN06296378_1671</name>
</gene>
<proteinExistence type="predicted"/>
<dbReference type="AlphaFoldDB" id="A0A2C8ZMG6"/>
<reference evidence="1 2" key="1">
    <citation type="submission" date="2017-09" db="EMBL/GenBank/DDBJ databases">
        <authorList>
            <person name="Ehlers B."/>
            <person name="Leendertz F.H."/>
        </authorList>
    </citation>
    <scope>NUCLEOTIDE SEQUENCE [LARGE SCALE GENOMIC DNA]</scope>
    <source>
        <strain evidence="1 2">CGMCC 1.05381</strain>
    </source>
</reference>
<accession>A0A2C8ZMG6</accession>
<evidence type="ECO:0000313" key="1">
    <source>
        <dbReference type="EMBL" id="SOE66084.1"/>
    </source>
</evidence>
<sequence>MLPGQMPPGLMLPRLPLPDLPLTAIDVALTYDQPLAKSIRMQLRPTEGPITNGRATA</sequence>
<keyword evidence="2" id="KW-1185">Reference proteome</keyword>
<organism evidence="1 2">
    <name type="scientific">Salinibacterium xinjiangense</name>
    <dbReference type="NCBI Taxonomy" id="386302"/>
    <lineage>
        <taxon>Bacteria</taxon>
        <taxon>Bacillati</taxon>
        <taxon>Actinomycetota</taxon>
        <taxon>Actinomycetes</taxon>
        <taxon>Micrococcales</taxon>
        <taxon>Microbacteriaceae</taxon>
        <taxon>Salinibacterium</taxon>
    </lineage>
</organism>
<protein>
    <submittedName>
        <fullName evidence="1">Uncharacterized protein</fullName>
    </submittedName>
</protein>
<evidence type="ECO:0000313" key="2">
    <source>
        <dbReference type="Proteomes" id="UP000219440"/>
    </source>
</evidence>
<dbReference type="EMBL" id="OCST01000003">
    <property type="protein sequence ID" value="SOE66084.1"/>
    <property type="molecule type" value="Genomic_DNA"/>
</dbReference>